<dbReference type="InterPro" id="IPR018775">
    <property type="entry name" value="RlaP"/>
</dbReference>
<evidence type="ECO:0000313" key="1">
    <source>
        <dbReference type="EMBL" id="MBC9784188.1"/>
    </source>
</evidence>
<protein>
    <submittedName>
        <fullName evidence="1">Nucleotidyltransferase domain-containing protein</fullName>
    </submittedName>
</protein>
<dbReference type="RefSeq" id="WP_188039305.1">
    <property type="nucleotide sequence ID" value="NZ_JACVHF010000004.1"/>
</dbReference>
<organism evidence="1 2">
    <name type="scientific">Heliobacterium chlorum</name>
    <dbReference type="NCBI Taxonomy" id="2698"/>
    <lineage>
        <taxon>Bacteria</taxon>
        <taxon>Bacillati</taxon>
        <taxon>Bacillota</taxon>
        <taxon>Clostridia</taxon>
        <taxon>Eubacteriales</taxon>
        <taxon>Heliobacteriaceae</taxon>
        <taxon>Heliobacterium</taxon>
    </lineage>
</organism>
<reference evidence="1 2" key="1">
    <citation type="submission" date="2020-07" db="EMBL/GenBank/DDBJ databases">
        <title>Draft whole-genome sequence of Heliobacterium chlorum DSM 3682, type strain.</title>
        <authorList>
            <person name="Kyndt J.A."/>
            <person name="Meyer T.E."/>
            <person name="Imhoff J.F."/>
        </authorList>
    </citation>
    <scope>NUCLEOTIDE SEQUENCE [LARGE SCALE GENOMIC DNA]</scope>
    <source>
        <strain evidence="1 2">DSM 3682</strain>
    </source>
</reference>
<dbReference type="EMBL" id="JACVHF010000004">
    <property type="protein sequence ID" value="MBC9784188.1"/>
    <property type="molecule type" value="Genomic_DNA"/>
</dbReference>
<dbReference type="PANTHER" id="PTHR34817">
    <property type="entry name" value="NUCLEOTIDYLTRANSFERASE"/>
    <property type="match status" value="1"/>
</dbReference>
<comment type="caution">
    <text evidence="1">The sequence shown here is derived from an EMBL/GenBank/DDBJ whole genome shotgun (WGS) entry which is preliminary data.</text>
</comment>
<dbReference type="Proteomes" id="UP000617402">
    <property type="component" value="Unassembled WGS sequence"/>
</dbReference>
<evidence type="ECO:0000313" key="2">
    <source>
        <dbReference type="Proteomes" id="UP000617402"/>
    </source>
</evidence>
<sequence length="252" mass="29170">MLETIAGRKILFSARVGSPNYNLHDSTSDQDWKHLLLPTFDDLYSQKFFSSAQTSPEVDYTVHDIRRFAELILKGNPYFLEILFSQEVVVPPQHIELGQKLLSRKEALSQLNRPGLFRNCIGTVKEKLKNLRKGTSTTAHLVKEFGYDTKEALHAYRLLDLLRRFVAYGWDFQKALWYEGEARRQMFEIKKGMVAHADIDQVLLVKFQEAEELSSIYAAYPVDQVTSRWLRQSVRDQVRKGLAEELCPSLKD</sequence>
<name>A0ABR7T065_HELCL</name>
<accession>A0ABR7T065</accession>
<dbReference type="Pfam" id="PF10127">
    <property type="entry name" value="RlaP"/>
    <property type="match status" value="1"/>
</dbReference>
<dbReference type="PANTHER" id="PTHR34817:SF1">
    <property type="entry name" value="NUCLEOTIDYLTRANSFERASE"/>
    <property type="match status" value="1"/>
</dbReference>
<keyword evidence="2" id="KW-1185">Reference proteome</keyword>
<gene>
    <name evidence="1" type="ORF">H1S01_06640</name>
</gene>
<proteinExistence type="predicted"/>